<feature type="region of interest" description="Disordered" evidence="11">
    <location>
        <begin position="522"/>
        <end position="562"/>
    </location>
</feature>
<keyword evidence="3" id="KW-0723">Serine/threonine-protein kinase</keyword>
<evidence type="ECO:0000256" key="9">
    <source>
        <dbReference type="ARBA" id="ARBA00048679"/>
    </source>
</evidence>
<evidence type="ECO:0000259" key="12">
    <source>
        <dbReference type="PROSITE" id="PS50011"/>
    </source>
</evidence>
<dbReference type="Gene3D" id="2.30.29.30">
    <property type="entry name" value="Pleckstrin-homology domain (PH domain)/Phosphotyrosine-binding domain (PTB)"/>
    <property type="match status" value="1"/>
</dbReference>
<name>A0A433Q681_9FUNG</name>
<feature type="domain" description="Protein kinase" evidence="12">
    <location>
        <begin position="159"/>
        <end position="472"/>
    </location>
</feature>
<dbReference type="SUPFAM" id="SSF50729">
    <property type="entry name" value="PH domain-like"/>
    <property type="match status" value="1"/>
</dbReference>
<dbReference type="PANTHER" id="PTHR24356">
    <property type="entry name" value="SERINE/THREONINE-PROTEIN KINASE"/>
    <property type="match status" value="1"/>
</dbReference>
<dbReference type="PROSITE" id="PS00108">
    <property type="entry name" value="PROTEIN_KINASE_ST"/>
    <property type="match status" value="1"/>
</dbReference>
<evidence type="ECO:0000256" key="5">
    <source>
        <dbReference type="ARBA" id="ARBA00022741"/>
    </source>
</evidence>
<dbReference type="CDD" id="cd05581">
    <property type="entry name" value="STKc_PDK1"/>
    <property type="match status" value="1"/>
</dbReference>
<evidence type="ECO:0000256" key="3">
    <source>
        <dbReference type="ARBA" id="ARBA00022527"/>
    </source>
</evidence>
<evidence type="ECO:0000256" key="4">
    <source>
        <dbReference type="ARBA" id="ARBA00022679"/>
    </source>
</evidence>
<dbReference type="Pfam" id="PF00069">
    <property type="entry name" value="Pkinase"/>
    <property type="match status" value="2"/>
</dbReference>
<keyword evidence="4" id="KW-0808">Transferase</keyword>
<evidence type="ECO:0000256" key="1">
    <source>
        <dbReference type="ARBA" id="ARBA00010006"/>
    </source>
</evidence>
<dbReference type="EC" id="2.7.11.1" evidence="2"/>
<dbReference type="InterPro" id="IPR050236">
    <property type="entry name" value="Ser_Thr_kinase_AGC"/>
</dbReference>
<dbReference type="InterPro" id="IPR008271">
    <property type="entry name" value="Ser/Thr_kinase_AS"/>
</dbReference>
<feature type="compositionally biased region" description="Gly residues" evidence="11">
    <location>
        <begin position="529"/>
        <end position="538"/>
    </location>
</feature>
<evidence type="ECO:0000256" key="2">
    <source>
        <dbReference type="ARBA" id="ARBA00012513"/>
    </source>
</evidence>
<keyword evidence="6 13" id="KW-0418">Kinase</keyword>
<keyword evidence="14" id="KW-1185">Reference proteome</keyword>
<dbReference type="Gene3D" id="1.10.510.10">
    <property type="entry name" value="Transferase(Phosphotransferase) domain 1"/>
    <property type="match status" value="1"/>
</dbReference>
<keyword evidence="7 10" id="KW-0067">ATP-binding</keyword>
<dbReference type="InterPro" id="IPR000719">
    <property type="entry name" value="Prot_kinase_dom"/>
</dbReference>
<feature type="compositionally biased region" description="Low complexity" evidence="11">
    <location>
        <begin position="55"/>
        <end position="66"/>
    </location>
</feature>
<dbReference type="Gene3D" id="3.30.200.20">
    <property type="entry name" value="Phosphorylase Kinase, domain 1"/>
    <property type="match status" value="1"/>
</dbReference>
<feature type="region of interest" description="Disordered" evidence="11">
    <location>
        <begin position="20"/>
        <end position="149"/>
    </location>
</feature>
<evidence type="ECO:0000313" key="13">
    <source>
        <dbReference type="EMBL" id="RUS25286.1"/>
    </source>
</evidence>
<dbReference type="AlphaFoldDB" id="A0A433Q681"/>
<dbReference type="PROSITE" id="PS50011">
    <property type="entry name" value="PROTEIN_KINASE_DOM"/>
    <property type="match status" value="1"/>
</dbReference>
<dbReference type="GO" id="GO:0005524">
    <property type="term" value="F:ATP binding"/>
    <property type="evidence" value="ECO:0007669"/>
    <property type="project" value="UniProtKB-UniRule"/>
</dbReference>
<evidence type="ECO:0000256" key="10">
    <source>
        <dbReference type="PROSITE-ProRule" id="PRU10141"/>
    </source>
</evidence>
<dbReference type="GO" id="GO:0035556">
    <property type="term" value="P:intracellular signal transduction"/>
    <property type="evidence" value="ECO:0007669"/>
    <property type="project" value="TreeGrafter"/>
</dbReference>
<dbReference type="FunFam" id="3.30.200.20:FF:000191">
    <property type="entry name" value="3-phosphoinositide-dependent protein kinase 2-like"/>
    <property type="match status" value="1"/>
</dbReference>
<reference evidence="13 14" key="1">
    <citation type="journal article" date="2018" name="New Phytol.">
        <title>Phylogenomics of Endogonaceae and evolution of mycorrhizas within Mucoromycota.</title>
        <authorList>
            <person name="Chang Y."/>
            <person name="Desiro A."/>
            <person name="Na H."/>
            <person name="Sandor L."/>
            <person name="Lipzen A."/>
            <person name="Clum A."/>
            <person name="Barry K."/>
            <person name="Grigoriev I.V."/>
            <person name="Martin F.M."/>
            <person name="Stajich J.E."/>
            <person name="Smith M.E."/>
            <person name="Bonito G."/>
            <person name="Spatafora J.W."/>
        </authorList>
    </citation>
    <scope>NUCLEOTIDE SEQUENCE [LARGE SCALE GENOMIC DNA]</scope>
    <source>
        <strain evidence="13 14">AD002</strain>
    </source>
</reference>
<evidence type="ECO:0000256" key="11">
    <source>
        <dbReference type="SAM" id="MobiDB-lite"/>
    </source>
</evidence>
<dbReference type="SUPFAM" id="SSF56112">
    <property type="entry name" value="Protein kinase-like (PK-like)"/>
    <property type="match status" value="1"/>
</dbReference>
<evidence type="ECO:0000313" key="14">
    <source>
        <dbReference type="Proteomes" id="UP000274822"/>
    </source>
</evidence>
<dbReference type="EMBL" id="RBNJ01013406">
    <property type="protein sequence ID" value="RUS25286.1"/>
    <property type="molecule type" value="Genomic_DNA"/>
</dbReference>
<comment type="catalytic activity">
    <reaction evidence="9">
        <text>L-seryl-[protein] + ATP = O-phospho-L-seryl-[protein] + ADP + H(+)</text>
        <dbReference type="Rhea" id="RHEA:17989"/>
        <dbReference type="Rhea" id="RHEA-COMP:9863"/>
        <dbReference type="Rhea" id="RHEA-COMP:11604"/>
        <dbReference type="ChEBI" id="CHEBI:15378"/>
        <dbReference type="ChEBI" id="CHEBI:29999"/>
        <dbReference type="ChEBI" id="CHEBI:30616"/>
        <dbReference type="ChEBI" id="CHEBI:83421"/>
        <dbReference type="ChEBI" id="CHEBI:456216"/>
        <dbReference type="EC" id="2.7.11.1"/>
    </reaction>
</comment>
<dbReference type="InterPro" id="IPR017441">
    <property type="entry name" value="Protein_kinase_ATP_BS"/>
</dbReference>
<comment type="caution">
    <text evidence="13">The sequence shown here is derived from an EMBL/GenBank/DDBJ whole genome shotgun (WGS) entry which is preliminary data.</text>
</comment>
<keyword evidence="5 10" id="KW-0547">Nucleotide-binding</keyword>
<dbReference type="PANTHER" id="PTHR24356:SF163">
    <property type="entry name" value="3-PHOSPHOINOSITIDE-DEPENDENT PROTEIN KINASE 1-RELATED"/>
    <property type="match status" value="1"/>
</dbReference>
<dbReference type="InterPro" id="IPR033931">
    <property type="entry name" value="PDK1-typ_PH"/>
</dbReference>
<dbReference type="InterPro" id="IPR039046">
    <property type="entry name" value="PDPK1"/>
</dbReference>
<evidence type="ECO:0000256" key="7">
    <source>
        <dbReference type="ARBA" id="ARBA00022840"/>
    </source>
</evidence>
<comment type="similarity">
    <text evidence="1">Belongs to the protein kinase superfamily. AGC Ser/Thr protein kinase family. PDPK1 subfamily.</text>
</comment>
<organism evidence="13 14">
    <name type="scientific">Jimgerdemannia flammicorona</name>
    <dbReference type="NCBI Taxonomy" id="994334"/>
    <lineage>
        <taxon>Eukaryota</taxon>
        <taxon>Fungi</taxon>
        <taxon>Fungi incertae sedis</taxon>
        <taxon>Mucoromycota</taxon>
        <taxon>Mucoromycotina</taxon>
        <taxon>Endogonomycetes</taxon>
        <taxon>Endogonales</taxon>
        <taxon>Endogonaceae</taxon>
        <taxon>Jimgerdemannia</taxon>
    </lineage>
</organism>
<gene>
    <name evidence="13" type="ORF">BC938DRAFT_472375</name>
</gene>
<comment type="catalytic activity">
    <reaction evidence="8">
        <text>L-threonyl-[protein] + ATP = O-phospho-L-threonyl-[protein] + ADP + H(+)</text>
        <dbReference type="Rhea" id="RHEA:46608"/>
        <dbReference type="Rhea" id="RHEA-COMP:11060"/>
        <dbReference type="Rhea" id="RHEA-COMP:11605"/>
        <dbReference type="ChEBI" id="CHEBI:15378"/>
        <dbReference type="ChEBI" id="CHEBI:30013"/>
        <dbReference type="ChEBI" id="CHEBI:30616"/>
        <dbReference type="ChEBI" id="CHEBI:61977"/>
        <dbReference type="ChEBI" id="CHEBI:456216"/>
        <dbReference type="EC" id="2.7.11.1"/>
    </reaction>
</comment>
<dbReference type="Proteomes" id="UP000274822">
    <property type="component" value="Unassembled WGS sequence"/>
</dbReference>
<feature type="compositionally biased region" description="Low complexity" evidence="11">
    <location>
        <begin position="120"/>
        <end position="132"/>
    </location>
</feature>
<dbReference type="PROSITE" id="PS00107">
    <property type="entry name" value="PROTEIN_KINASE_ATP"/>
    <property type="match status" value="1"/>
</dbReference>
<dbReference type="Pfam" id="PF14593">
    <property type="entry name" value="PH_3"/>
    <property type="match status" value="1"/>
</dbReference>
<dbReference type="CDD" id="cd01262">
    <property type="entry name" value="PH_PDK1"/>
    <property type="match status" value="1"/>
</dbReference>
<protein>
    <recommendedName>
        <fullName evidence="2">non-specific serine/threonine protein kinase</fullName>
        <ecNumber evidence="2">2.7.11.1</ecNumber>
    </recommendedName>
</protein>
<evidence type="ECO:0000256" key="8">
    <source>
        <dbReference type="ARBA" id="ARBA00047899"/>
    </source>
</evidence>
<proteinExistence type="inferred from homology"/>
<dbReference type="SMART" id="SM00220">
    <property type="entry name" value="S_TKc"/>
    <property type="match status" value="1"/>
</dbReference>
<accession>A0A433Q681</accession>
<dbReference type="InterPro" id="IPR011009">
    <property type="entry name" value="Kinase-like_dom_sf"/>
</dbReference>
<evidence type="ECO:0000256" key="6">
    <source>
        <dbReference type="ARBA" id="ARBA00022777"/>
    </source>
</evidence>
<dbReference type="InterPro" id="IPR011993">
    <property type="entry name" value="PH-like_dom_sf"/>
</dbReference>
<feature type="compositionally biased region" description="Low complexity" evidence="11">
    <location>
        <begin position="87"/>
        <end position="98"/>
    </location>
</feature>
<feature type="binding site" evidence="10">
    <location>
        <position position="188"/>
    </location>
    <ligand>
        <name>ATP</name>
        <dbReference type="ChEBI" id="CHEBI:30616"/>
    </ligand>
</feature>
<sequence length="684" mass="76317">MDLRCPEGLDCAFALLRERETLNACPNTDKRQQPPSTPRRSFDTTMPPPHPETPSPASSSTSLPYSHFAAQMDKLSITSPSPEPRDSASTTSSSARASPKAGPYTHAVHQQHRRIPSEISTSTSSSSSSSAAPLPPPAASRSTSQNDVHPKLRRDASDFEFGATLGEGSYSTVMAARDKHTGSWYAIKILDKKHIIRHKKVKYVDIEKNTLNRMNHPGIVRLYWTFHDQQQLYFVLDLARNGELLTYIKKVRANSLATPLGAFDLPTTQFYAAEILSAIEHVHEMGVIHRDIKPENILLDENMHIKLTDFGTAKILESLDDGGKDSLTRHRANSWVGTAEYVSPELLNDKSTCKAYASSAIISFLLILKSAAPNQSPTNTNSPAASPHLSTSSDLWALGCIIYQLLTGRPPFKGSNEYLTFEKIKNLQYTFPYGFPDVARDLVSKLLVLDPATRLGAPEQGGIKALKAHAFFEGIDWERLFELPAPKLHSHLPKLARDSLEARASDPFADQEIFLSPKESELEKEFNDGGVGSSSGKGAGERSWSRVGIAEGSGDEERKETKIDLDERAERIRDQAKLPWASFLQQNELILRAGPVHKRKGLFSKKRVLILTDQPRLFYVDQEKMVKKGEIDWSPKMVPELKRRKNFMIHTPHKTYDFEDPSGQAQDWVNEINRILVDNFGLMA</sequence>
<dbReference type="GO" id="GO:0004674">
    <property type="term" value="F:protein serine/threonine kinase activity"/>
    <property type="evidence" value="ECO:0007669"/>
    <property type="project" value="UniProtKB-KW"/>
</dbReference>